<gene>
    <name evidence="4" type="ORF">DNU06_12620</name>
</gene>
<keyword evidence="1 4" id="KW-0808">Transferase</keyword>
<dbReference type="InterPro" id="IPR000836">
    <property type="entry name" value="PRTase_dom"/>
</dbReference>
<dbReference type="PROSITE" id="PS51278">
    <property type="entry name" value="GATASE_TYPE_2"/>
    <property type="match status" value="1"/>
</dbReference>
<name>A0A2W1NP50_9FLAO</name>
<evidence type="ECO:0000256" key="1">
    <source>
        <dbReference type="ARBA" id="ARBA00022679"/>
    </source>
</evidence>
<evidence type="ECO:0000259" key="3">
    <source>
        <dbReference type="PROSITE" id="PS51278"/>
    </source>
</evidence>
<evidence type="ECO:0000313" key="5">
    <source>
        <dbReference type="Proteomes" id="UP000249248"/>
    </source>
</evidence>
<organism evidence="4 5">
    <name type="scientific">Putridiphycobacter roseus</name>
    <dbReference type="NCBI Taxonomy" id="2219161"/>
    <lineage>
        <taxon>Bacteria</taxon>
        <taxon>Pseudomonadati</taxon>
        <taxon>Bacteroidota</taxon>
        <taxon>Flavobacteriia</taxon>
        <taxon>Flavobacteriales</taxon>
        <taxon>Crocinitomicaceae</taxon>
        <taxon>Putridiphycobacter</taxon>
    </lineage>
</organism>
<dbReference type="Gene3D" id="3.60.20.10">
    <property type="entry name" value="Glutamine Phosphoribosylpyrophosphate, subunit 1, domain 1"/>
    <property type="match status" value="1"/>
</dbReference>
<dbReference type="PANTHER" id="PTHR11907">
    <property type="entry name" value="AMIDOPHOSPHORIBOSYLTRANSFERASE"/>
    <property type="match status" value="1"/>
</dbReference>
<feature type="domain" description="Glutamine amidotransferase type-2" evidence="3">
    <location>
        <begin position="9"/>
        <end position="303"/>
    </location>
</feature>
<dbReference type="SUPFAM" id="SSF56235">
    <property type="entry name" value="N-terminal nucleophile aminohydrolases (Ntn hydrolases)"/>
    <property type="match status" value="1"/>
</dbReference>
<comment type="caution">
    <text evidence="4">The sequence shown here is derived from an EMBL/GenBank/DDBJ whole genome shotgun (WGS) entry which is preliminary data.</text>
</comment>
<dbReference type="InterPro" id="IPR029055">
    <property type="entry name" value="Ntn_hydrolases_N"/>
</dbReference>
<dbReference type="OrthoDB" id="9801213at2"/>
<keyword evidence="5" id="KW-1185">Reference proteome</keyword>
<reference evidence="4 5" key="1">
    <citation type="submission" date="2018-06" db="EMBL/GenBank/DDBJ databases">
        <title>The draft genome sequence of Crocinitomix sp. SM1701.</title>
        <authorList>
            <person name="Zhang X."/>
        </authorList>
    </citation>
    <scope>NUCLEOTIDE SEQUENCE [LARGE SCALE GENOMIC DNA]</scope>
    <source>
        <strain evidence="4 5">SM1701</strain>
    </source>
</reference>
<evidence type="ECO:0000256" key="2">
    <source>
        <dbReference type="ARBA" id="ARBA00022962"/>
    </source>
</evidence>
<dbReference type="GO" id="GO:0016757">
    <property type="term" value="F:glycosyltransferase activity"/>
    <property type="evidence" value="ECO:0007669"/>
    <property type="project" value="UniProtKB-KW"/>
</dbReference>
<keyword evidence="4" id="KW-0328">Glycosyltransferase</keyword>
<sequence>MSDPLKHECGIALLRLKKPLDFYLKKYGTAFYGLNKMYLLMEKQHNRGQDGAGLANIKLDMEPGERYISRVRSNGQKPIQEIFQNVNARFEEIEKENPALLKDLDYLKSNAGFTGEVFLGHLRYGTYGRNSIESCHPFLRQSNWMTRSLLVAGNFNLTNNDELFNMLLKIGQHPKEKSDTVTVLEKIGHFLDEENTSLYEKFKPLGYSNRDVYNTIADQINIEDILKRSSGDWDGGYVMAGMIGHGDAFVLRDPNGIRPAFWYEDDEVCVVTSERPVIQTAFNVSIEDIKEVKPGHALIIKKSGDVKEVEINPSTKVTQCSFERIYFSRPGDKDIYKERKELGRLMLPQLLKHIDNDVDNSVFSFIPNSAETSFYGLIKGLEDYQNEVKFDLLKEKGGNLSDEELKSILSRRTRIEKIAIKDTKLRTFITQDDGRDDLVEHVYDITYGTVNENKDNLVVIDDSIVRGTTLKKSILRILDRLNPKQIVVLSSAPQIRFPDCYGIDMAKMGDFIAFTATIELLKEQGKQNVIDEVYKKCKEQEGLPKEQIKNYVKELYAIYTDEEISNKVAELLKPEDNKSDVKIIFQSVENLKIACPNHTGDWYFTGNYPTPGGNKVVNKAFINYIEGSNERAY</sequence>
<dbReference type="SUPFAM" id="SSF53271">
    <property type="entry name" value="PRTase-like"/>
    <property type="match status" value="1"/>
</dbReference>
<dbReference type="AlphaFoldDB" id="A0A2W1NP50"/>
<dbReference type="CDD" id="cd06223">
    <property type="entry name" value="PRTases_typeI"/>
    <property type="match status" value="1"/>
</dbReference>
<dbReference type="InterPro" id="IPR029057">
    <property type="entry name" value="PRTase-like"/>
</dbReference>
<accession>A0A2W1NP50</accession>
<evidence type="ECO:0000313" key="4">
    <source>
        <dbReference type="EMBL" id="PZE16388.1"/>
    </source>
</evidence>
<keyword evidence="2" id="KW-0315">Glutamine amidotransferase</keyword>
<dbReference type="EMBL" id="QKSB01000008">
    <property type="protein sequence ID" value="PZE16388.1"/>
    <property type="molecule type" value="Genomic_DNA"/>
</dbReference>
<proteinExistence type="predicted"/>
<dbReference type="Proteomes" id="UP000249248">
    <property type="component" value="Unassembled WGS sequence"/>
</dbReference>
<dbReference type="RefSeq" id="WP_111063764.1">
    <property type="nucleotide sequence ID" value="NZ_JBHUCU010000005.1"/>
</dbReference>
<dbReference type="InterPro" id="IPR017932">
    <property type="entry name" value="GATase_2_dom"/>
</dbReference>
<protein>
    <submittedName>
        <fullName evidence="4">Amidophosphoribosyltransferase</fullName>
    </submittedName>
</protein>